<organism evidence="2 3">
    <name type="scientific">Aspergillus calidoustus</name>
    <dbReference type="NCBI Taxonomy" id="454130"/>
    <lineage>
        <taxon>Eukaryota</taxon>
        <taxon>Fungi</taxon>
        <taxon>Dikarya</taxon>
        <taxon>Ascomycota</taxon>
        <taxon>Pezizomycotina</taxon>
        <taxon>Eurotiomycetes</taxon>
        <taxon>Eurotiomycetidae</taxon>
        <taxon>Eurotiales</taxon>
        <taxon>Aspergillaceae</taxon>
        <taxon>Aspergillus</taxon>
        <taxon>Aspergillus subgen. Nidulantes</taxon>
    </lineage>
</organism>
<dbReference type="OrthoDB" id="5303703at2759"/>
<dbReference type="OMA" id="ICVTCAL"/>
<feature type="region of interest" description="Disordered" evidence="1">
    <location>
        <begin position="35"/>
        <end position="87"/>
    </location>
</feature>
<feature type="compositionally biased region" description="Basic and acidic residues" evidence="1">
    <location>
        <begin position="173"/>
        <end position="188"/>
    </location>
</feature>
<evidence type="ECO:0000256" key="1">
    <source>
        <dbReference type="SAM" id="MobiDB-lite"/>
    </source>
</evidence>
<name>A0A0U5FZ20_ASPCI</name>
<dbReference type="AlphaFoldDB" id="A0A0U5FZ20"/>
<feature type="compositionally biased region" description="Acidic residues" evidence="1">
    <location>
        <begin position="52"/>
        <end position="61"/>
    </location>
</feature>
<protein>
    <submittedName>
        <fullName evidence="2">Uncharacterized protein</fullName>
    </submittedName>
</protein>
<keyword evidence="3" id="KW-1185">Reference proteome</keyword>
<feature type="region of interest" description="Disordered" evidence="1">
    <location>
        <begin position="129"/>
        <end position="188"/>
    </location>
</feature>
<dbReference type="STRING" id="454130.A0A0U5FZ20"/>
<dbReference type="EMBL" id="CDMC01000004">
    <property type="protein sequence ID" value="CEL04800.1"/>
    <property type="molecule type" value="Genomic_DNA"/>
</dbReference>
<gene>
    <name evidence="2" type="ORF">ASPCAL05925</name>
</gene>
<accession>A0A0U5FZ20</accession>
<reference evidence="3" key="1">
    <citation type="journal article" date="2016" name="Genome Announc.">
        <title>Draft genome sequences of fungus Aspergillus calidoustus.</title>
        <authorList>
            <person name="Horn F."/>
            <person name="Linde J."/>
            <person name="Mattern D.J."/>
            <person name="Walther G."/>
            <person name="Guthke R."/>
            <person name="Scherlach K."/>
            <person name="Martin K."/>
            <person name="Brakhage A.A."/>
            <person name="Petzke L."/>
            <person name="Valiante V."/>
        </authorList>
    </citation>
    <scope>NUCLEOTIDE SEQUENCE [LARGE SCALE GENOMIC DNA]</scope>
    <source>
        <strain evidence="3">SF006504</strain>
    </source>
</reference>
<evidence type="ECO:0000313" key="2">
    <source>
        <dbReference type="EMBL" id="CEL04800.1"/>
    </source>
</evidence>
<sequence>MTTDPDLSLATAKELFLDKSRKAIRELVKSERYQLRARSRSMERLPQSSWEDKDDSEDYDPEMEKKKSQRKRKRAMSDDGASSSAKKVALSEEYLSALSVSLSQEDEGQDLNALAVTGCSVHAEDNSTAEAMDLEPPALKNEGNDVGRQSTPPPQSASEDIEISTPAVNARTIEAEGAAKPETEEVEDARVPKTLEISTSFVHPIEFNHLPNEDGSDPCHFCSDFAYGIVGLGKRTVEVVDLGDGRYDEIRNGHSQTGHQATRMCSNCVQRRLRVVKCLSHQFVPIQGLTAESFDFRAAYDSLVPGIIGQKRSAKNPWCSLCPTPGFFQCRCGLILCETCEIMARVFDSDLGKIVARIEAEARDLEGTRADVEFILPGNQWEKQHAFGSDIT</sequence>
<dbReference type="Proteomes" id="UP000054771">
    <property type="component" value="Unassembled WGS sequence"/>
</dbReference>
<proteinExistence type="predicted"/>
<evidence type="ECO:0000313" key="3">
    <source>
        <dbReference type="Proteomes" id="UP000054771"/>
    </source>
</evidence>